<reference evidence="5 6" key="1">
    <citation type="submission" date="2015-09" db="EMBL/GenBank/DDBJ databases">
        <authorList>
            <person name="Jackson K.R."/>
            <person name="Lunt B.L."/>
            <person name="Fisher J.N.B."/>
            <person name="Gardner A.V."/>
            <person name="Bailey M.E."/>
            <person name="Deus L.M."/>
            <person name="Earl A.S."/>
            <person name="Gibby P.D."/>
            <person name="Hartmann K.A."/>
            <person name="Liu J.E."/>
            <person name="Manci A.M."/>
            <person name="Nielsen D.A."/>
            <person name="Solomon M.B."/>
            <person name="Breakwell D.P."/>
            <person name="Burnett S.H."/>
            <person name="Grose J.H."/>
        </authorList>
    </citation>
    <scope>NUCLEOTIDE SEQUENCE [LARGE SCALE GENOMIC DNA]</scope>
    <source>
        <strain evidence="5 6">16</strain>
    </source>
</reference>
<dbReference type="SUPFAM" id="SSF51658">
    <property type="entry name" value="Xylose isomerase-like"/>
    <property type="match status" value="1"/>
</dbReference>
<evidence type="ECO:0000313" key="5">
    <source>
        <dbReference type="EMBL" id="KPL54364.1"/>
    </source>
</evidence>
<protein>
    <submittedName>
        <fullName evidence="5">Hydroxypyruvate isomerase</fullName>
    </submittedName>
</protein>
<dbReference type="PANTHER" id="PTHR43489">
    <property type="entry name" value="ISOMERASE"/>
    <property type="match status" value="1"/>
</dbReference>
<dbReference type="PIRSF" id="PIRSF006241">
    <property type="entry name" value="HyI"/>
    <property type="match status" value="1"/>
</dbReference>
<comment type="similarity">
    <text evidence="2">Belongs to the hyi family.</text>
</comment>
<evidence type="ECO:0000256" key="3">
    <source>
        <dbReference type="PIRSR" id="PIRSR006241-50"/>
    </source>
</evidence>
<dbReference type="STRING" id="665126.ABB55_20880"/>
<dbReference type="NCBIfam" id="NF043033">
    <property type="entry name" value="OxoTetrIsom"/>
    <property type="match status" value="1"/>
</dbReference>
<dbReference type="GO" id="GO:0046487">
    <property type="term" value="P:glyoxylate metabolic process"/>
    <property type="evidence" value="ECO:0007669"/>
    <property type="project" value="TreeGrafter"/>
</dbReference>
<dbReference type="FunFam" id="3.20.20.150:FF:000007">
    <property type="entry name" value="Hydroxypyruvate isomerase"/>
    <property type="match status" value="1"/>
</dbReference>
<dbReference type="GO" id="GO:0008903">
    <property type="term" value="F:hydroxypyruvate isomerase activity"/>
    <property type="evidence" value="ECO:0007669"/>
    <property type="project" value="TreeGrafter"/>
</dbReference>
<keyword evidence="1 2" id="KW-0413">Isomerase</keyword>
<keyword evidence="6" id="KW-1185">Reference proteome</keyword>
<evidence type="ECO:0000313" key="6">
    <source>
        <dbReference type="Proteomes" id="UP000048984"/>
    </source>
</evidence>
<dbReference type="InterPro" id="IPR053398">
    <property type="entry name" value="HPT_OtnI_isomerases"/>
</dbReference>
<evidence type="ECO:0000259" key="4">
    <source>
        <dbReference type="Pfam" id="PF01261"/>
    </source>
</evidence>
<comment type="caution">
    <text evidence="5">The sequence shown here is derived from an EMBL/GenBank/DDBJ whole genome shotgun (WGS) entry which is preliminary data.</text>
</comment>
<dbReference type="RefSeq" id="WP_054360532.1">
    <property type="nucleotide sequence ID" value="NZ_LJYW01000001.1"/>
</dbReference>
<evidence type="ECO:0000256" key="1">
    <source>
        <dbReference type="ARBA" id="ARBA00023235"/>
    </source>
</evidence>
<evidence type="ECO:0000256" key="2">
    <source>
        <dbReference type="PIRNR" id="PIRNR006241"/>
    </source>
</evidence>
<proteinExistence type="inferred from homology"/>
<dbReference type="Pfam" id="PF01261">
    <property type="entry name" value="AP_endonuc_2"/>
    <property type="match status" value="1"/>
</dbReference>
<dbReference type="InterPro" id="IPR036237">
    <property type="entry name" value="Xyl_isomerase-like_sf"/>
</dbReference>
<organism evidence="5 6">
    <name type="scientific">Prosthecodimorpha hirschii</name>
    <dbReference type="NCBI Taxonomy" id="665126"/>
    <lineage>
        <taxon>Bacteria</taxon>
        <taxon>Pseudomonadati</taxon>
        <taxon>Pseudomonadota</taxon>
        <taxon>Alphaproteobacteria</taxon>
        <taxon>Hyphomicrobiales</taxon>
        <taxon>Ancalomicrobiaceae</taxon>
        <taxon>Prosthecodimorpha</taxon>
    </lineage>
</organism>
<gene>
    <name evidence="5" type="ORF">ABB55_20880</name>
</gene>
<sequence length="260" mass="28416">MPVFAANLTMMFNEWGFLDRFDAAAEAGFTAVEFLFPYDHPPEIVAERLRRNGLTQALFNMPPGDWAAGERGLAALPERFAEVQAGVAKALDYAAATGVKRIHIMAGLAASDDAAAMAAYRRSVEHAAGRLAEAGIDLLLEPINGRDMPGYFLNDFDRTAALIGEIGLGNVKLQFDIYHRQIIHGDVAKGLERLMPLTGHVQIANPPGRHEPDDGELNYPFLFAELDRLGYQGFVGCEYRPRGATLDGLGWIAPYRGARS</sequence>
<dbReference type="Gene3D" id="3.20.20.150">
    <property type="entry name" value="Divalent-metal-dependent TIM barrel enzymes"/>
    <property type="match status" value="1"/>
</dbReference>
<dbReference type="EMBL" id="LJYW01000001">
    <property type="protein sequence ID" value="KPL54364.1"/>
    <property type="molecule type" value="Genomic_DNA"/>
</dbReference>
<dbReference type="PANTHER" id="PTHR43489:SF6">
    <property type="entry name" value="HYDROXYPYRUVATE ISOMERASE-RELATED"/>
    <property type="match status" value="1"/>
</dbReference>
<dbReference type="InterPro" id="IPR050417">
    <property type="entry name" value="Sugar_Epim/Isomerase"/>
</dbReference>
<feature type="domain" description="Xylose isomerase-like TIM barrel" evidence="4">
    <location>
        <begin position="21"/>
        <end position="253"/>
    </location>
</feature>
<dbReference type="Proteomes" id="UP000048984">
    <property type="component" value="Unassembled WGS sequence"/>
</dbReference>
<dbReference type="InterPro" id="IPR026040">
    <property type="entry name" value="HyI-like"/>
</dbReference>
<dbReference type="AlphaFoldDB" id="A0A0P6W568"/>
<feature type="active site" description="Proton donor/acceptor" evidence="3">
    <location>
        <position position="238"/>
    </location>
</feature>
<keyword evidence="5" id="KW-0670">Pyruvate</keyword>
<feature type="active site" description="Proton donor/acceptor" evidence="3">
    <location>
        <position position="141"/>
    </location>
</feature>
<reference evidence="5 6" key="2">
    <citation type="submission" date="2015-10" db="EMBL/GenBank/DDBJ databases">
        <title>Draft Genome Sequence of Prosthecomicrobium hirschii ATCC 27832.</title>
        <authorList>
            <person name="Daniel J."/>
            <person name="Givan S.A."/>
            <person name="Brun Y.V."/>
            <person name="Brown P.J."/>
        </authorList>
    </citation>
    <scope>NUCLEOTIDE SEQUENCE [LARGE SCALE GENOMIC DNA]</scope>
    <source>
        <strain evidence="5 6">16</strain>
    </source>
</reference>
<name>A0A0P6W568_9HYPH</name>
<accession>A0A0P6W568</accession>
<dbReference type="InterPro" id="IPR013022">
    <property type="entry name" value="Xyl_isomerase-like_TIM-brl"/>
</dbReference>